<comment type="catalytic activity">
    <reaction evidence="11">
        <text>Preferential cleavage: Arg-|-Xaa, Lys-|-Xaa.</text>
        <dbReference type="EC" id="3.4.21.4"/>
    </reaction>
</comment>
<evidence type="ECO:0000256" key="1">
    <source>
        <dbReference type="ARBA" id="ARBA00004613"/>
    </source>
</evidence>
<evidence type="ECO:0000313" key="15">
    <source>
        <dbReference type="EMBL" id="KAL1399649.1"/>
    </source>
</evidence>
<feature type="chain" id="PRO_5044834268" description="trypsin" evidence="13">
    <location>
        <begin position="18"/>
        <end position="257"/>
    </location>
</feature>
<dbReference type="InterPro" id="IPR009003">
    <property type="entry name" value="Peptidase_S1_PA"/>
</dbReference>
<organism evidence="15 16">
    <name type="scientific">Culex pipiens pipiens</name>
    <name type="common">Northern house mosquito</name>
    <dbReference type="NCBI Taxonomy" id="38569"/>
    <lineage>
        <taxon>Eukaryota</taxon>
        <taxon>Metazoa</taxon>
        <taxon>Ecdysozoa</taxon>
        <taxon>Arthropoda</taxon>
        <taxon>Hexapoda</taxon>
        <taxon>Insecta</taxon>
        <taxon>Pterygota</taxon>
        <taxon>Neoptera</taxon>
        <taxon>Endopterygota</taxon>
        <taxon>Diptera</taxon>
        <taxon>Nematocera</taxon>
        <taxon>Culicoidea</taxon>
        <taxon>Culicidae</taxon>
        <taxon>Culicinae</taxon>
        <taxon>Culicini</taxon>
        <taxon>Culex</taxon>
        <taxon>Culex</taxon>
    </lineage>
</organism>
<dbReference type="SMART" id="SM00020">
    <property type="entry name" value="Tryp_SPc"/>
    <property type="match status" value="1"/>
</dbReference>
<dbReference type="EMBL" id="JBEHCU010005485">
    <property type="protein sequence ID" value="KAL1399649.1"/>
    <property type="molecule type" value="Genomic_DNA"/>
</dbReference>
<dbReference type="AlphaFoldDB" id="A0ABD1DJQ5"/>
<dbReference type="InterPro" id="IPR043504">
    <property type="entry name" value="Peptidase_S1_PA_chymotrypsin"/>
</dbReference>
<dbReference type="GO" id="GO:0006508">
    <property type="term" value="P:proteolysis"/>
    <property type="evidence" value="ECO:0007669"/>
    <property type="project" value="UniProtKB-KW"/>
</dbReference>
<dbReference type="InterPro" id="IPR050430">
    <property type="entry name" value="Peptidase_S1"/>
</dbReference>
<dbReference type="SUPFAM" id="SSF50494">
    <property type="entry name" value="Trypsin-like serine proteases"/>
    <property type="match status" value="1"/>
</dbReference>
<dbReference type="InterPro" id="IPR001314">
    <property type="entry name" value="Peptidase_S1A"/>
</dbReference>
<keyword evidence="7" id="KW-0720">Serine protease</keyword>
<dbReference type="Gene3D" id="2.40.10.10">
    <property type="entry name" value="Trypsin-like serine proteases"/>
    <property type="match status" value="1"/>
</dbReference>
<feature type="signal peptide" evidence="13">
    <location>
        <begin position="1"/>
        <end position="17"/>
    </location>
</feature>
<evidence type="ECO:0000256" key="7">
    <source>
        <dbReference type="ARBA" id="ARBA00022825"/>
    </source>
</evidence>
<dbReference type="GO" id="GO:0004252">
    <property type="term" value="F:serine-type endopeptidase activity"/>
    <property type="evidence" value="ECO:0007669"/>
    <property type="project" value="UniProtKB-EC"/>
</dbReference>
<dbReference type="Pfam" id="PF00089">
    <property type="entry name" value="Trypsin"/>
    <property type="match status" value="1"/>
</dbReference>
<evidence type="ECO:0000256" key="9">
    <source>
        <dbReference type="ARBA" id="ARBA00023157"/>
    </source>
</evidence>
<keyword evidence="3" id="KW-0645">Protease</keyword>
<evidence type="ECO:0000256" key="10">
    <source>
        <dbReference type="ARBA" id="ARBA00024195"/>
    </source>
</evidence>
<evidence type="ECO:0000256" key="6">
    <source>
        <dbReference type="ARBA" id="ARBA00022801"/>
    </source>
</evidence>
<evidence type="ECO:0000259" key="14">
    <source>
        <dbReference type="PROSITE" id="PS50240"/>
    </source>
</evidence>
<dbReference type="PRINTS" id="PR00722">
    <property type="entry name" value="CHYMOTRYPSIN"/>
</dbReference>
<dbReference type="InterPro" id="IPR001254">
    <property type="entry name" value="Trypsin_dom"/>
</dbReference>
<dbReference type="GO" id="GO:0005576">
    <property type="term" value="C:extracellular region"/>
    <property type="evidence" value="ECO:0007669"/>
    <property type="project" value="UniProtKB-SubCell"/>
</dbReference>
<proteinExistence type="inferred from homology"/>
<evidence type="ECO:0000256" key="5">
    <source>
        <dbReference type="ARBA" id="ARBA00022757"/>
    </source>
</evidence>
<keyword evidence="2" id="KW-0964">Secreted</keyword>
<evidence type="ECO:0000256" key="13">
    <source>
        <dbReference type="SAM" id="SignalP"/>
    </source>
</evidence>
<evidence type="ECO:0000256" key="2">
    <source>
        <dbReference type="ARBA" id="ARBA00022525"/>
    </source>
</evidence>
<evidence type="ECO:0000256" key="11">
    <source>
        <dbReference type="ARBA" id="ARBA00036320"/>
    </source>
</evidence>
<accession>A0ABD1DJQ5</accession>
<keyword evidence="4 13" id="KW-0732">Signal</keyword>
<dbReference type="PANTHER" id="PTHR24276:SF97">
    <property type="entry name" value="GH13245P2-RELATED"/>
    <property type="match status" value="1"/>
</dbReference>
<keyword evidence="5" id="KW-0222">Digestion</keyword>
<name>A0ABD1DJQ5_CULPP</name>
<sequence>MNPSILLLLIPTLLAKGHPTIPANRIVGGQPADISEAPFLVSVLYYGYYECAGSLLSSRWLLTAADCIYLGVRYTVRANSSAVDQGGVLAEVQSVVVHPRYSLYDRDYNFALMELDRDVEVKFAELPGFDWVPEEGAALDAFGWGGSWDSWNYELRRGSLSVMNRDECQELVWDEFVVTDRLICAGSDKGGDNLSYGDVGGPLLEGHTLLGVASYSYGDGWYIYPAIFGRVSSVLEVSSGGAKFAESHHQRRENDDS</sequence>
<evidence type="ECO:0000256" key="8">
    <source>
        <dbReference type="ARBA" id="ARBA00023145"/>
    </source>
</evidence>
<keyword evidence="8" id="KW-0865">Zymogen</keyword>
<evidence type="ECO:0000256" key="4">
    <source>
        <dbReference type="ARBA" id="ARBA00022729"/>
    </source>
</evidence>
<dbReference type="PANTHER" id="PTHR24276">
    <property type="entry name" value="POLYSERASE-RELATED"/>
    <property type="match status" value="1"/>
</dbReference>
<keyword evidence="6" id="KW-0378">Hydrolase</keyword>
<feature type="domain" description="Peptidase S1" evidence="14">
    <location>
        <begin position="26"/>
        <end position="246"/>
    </location>
</feature>
<dbReference type="EC" id="3.4.21.4" evidence="12"/>
<comment type="subcellular location">
    <subcellularLocation>
        <location evidence="1">Secreted</location>
    </subcellularLocation>
</comment>
<evidence type="ECO:0000256" key="12">
    <source>
        <dbReference type="ARBA" id="ARBA00038868"/>
    </source>
</evidence>
<dbReference type="Proteomes" id="UP001562425">
    <property type="component" value="Unassembled WGS sequence"/>
</dbReference>
<dbReference type="GO" id="GO:0007586">
    <property type="term" value="P:digestion"/>
    <property type="evidence" value="ECO:0007669"/>
    <property type="project" value="UniProtKB-KW"/>
</dbReference>
<dbReference type="CDD" id="cd00190">
    <property type="entry name" value="Tryp_SPc"/>
    <property type="match status" value="1"/>
</dbReference>
<protein>
    <recommendedName>
        <fullName evidence="12">trypsin</fullName>
        <ecNumber evidence="12">3.4.21.4</ecNumber>
    </recommendedName>
</protein>
<dbReference type="PROSITE" id="PS50240">
    <property type="entry name" value="TRYPSIN_DOM"/>
    <property type="match status" value="1"/>
</dbReference>
<evidence type="ECO:0000313" key="16">
    <source>
        <dbReference type="Proteomes" id="UP001562425"/>
    </source>
</evidence>
<evidence type="ECO:0000256" key="3">
    <source>
        <dbReference type="ARBA" id="ARBA00022670"/>
    </source>
</evidence>
<reference evidence="15 16" key="1">
    <citation type="submission" date="2024-05" db="EMBL/GenBank/DDBJ databases">
        <title>Culex pipiens pipiens assembly and annotation.</title>
        <authorList>
            <person name="Alout H."/>
            <person name="Durand T."/>
        </authorList>
    </citation>
    <scope>NUCLEOTIDE SEQUENCE [LARGE SCALE GENOMIC DNA]</scope>
    <source>
        <strain evidence="15">HA-2024</strain>
        <tissue evidence="15">Whole body</tissue>
    </source>
</reference>
<gene>
    <name evidence="15" type="ORF">pipiens_008040</name>
</gene>
<comment type="similarity">
    <text evidence="10">Belongs to the peptidase S1 family. CLIP subfamily.</text>
</comment>
<keyword evidence="16" id="KW-1185">Reference proteome</keyword>
<keyword evidence="9" id="KW-1015">Disulfide bond</keyword>
<comment type="caution">
    <text evidence="15">The sequence shown here is derived from an EMBL/GenBank/DDBJ whole genome shotgun (WGS) entry which is preliminary data.</text>
</comment>